<keyword evidence="2" id="KW-1185">Reference proteome</keyword>
<evidence type="ECO:0000313" key="2">
    <source>
        <dbReference type="Proteomes" id="UP000664521"/>
    </source>
</evidence>
<dbReference type="OrthoDB" id="10360837at2759"/>
<reference evidence="1" key="1">
    <citation type="submission" date="2021-03" db="EMBL/GenBank/DDBJ databases">
        <authorList>
            <person name="Tagirdzhanova G."/>
        </authorList>
    </citation>
    <scope>NUCLEOTIDE SEQUENCE</scope>
</reference>
<protein>
    <submittedName>
        <fullName evidence="1">Uncharacterized protein</fullName>
    </submittedName>
</protein>
<name>A0A8H3EVE4_9LECA</name>
<comment type="caution">
    <text evidence="1">The sequence shown here is derived from an EMBL/GenBank/DDBJ whole genome shotgun (WGS) entry which is preliminary data.</text>
</comment>
<proteinExistence type="predicted"/>
<sequence>MALVVRREIDIVFECLEAAFNMRKEMGKVASSHEHLLSTKRIILRKVEQLCWLMSNIHITRPKPTDVEVMEHLTRMVKVKTELHAIVDVFWEVNWAAVDEAMSAAYEPLEA</sequence>
<dbReference type="Proteomes" id="UP000664521">
    <property type="component" value="Unassembled WGS sequence"/>
</dbReference>
<evidence type="ECO:0000313" key="1">
    <source>
        <dbReference type="EMBL" id="CAF9912119.1"/>
    </source>
</evidence>
<dbReference type="AlphaFoldDB" id="A0A8H3EVE4"/>
<dbReference type="EMBL" id="CAJPDS010000011">
    <property type="protein sequence ID" value="CAF9912119.1"/>
    <property type="molecule type" value="Genomic_DNA"/>
</dbReference>
<accession>A0A8H3EVE4</accession>
<organism evidence="1 2">
    <name type="scientific">Heterodermia speciosa</name>
    <dbReference type="NCBI Taxonomy" id="116794"/>
    <lineage>
        <taxon>Eukaryota</taxon>
        <taxon>Fungi</taxon>
        <taxon>Dikarya</taxon>
        <taxon>Ascomycota</taxon>
        <taxon>Pezizomycotina</taxon>
        <taxon>Lecanoromycetes</taxon>
        <taxon>OSLEUM clade</taxon>
        <taxon>Lecanoromycetidae</taxon>
        <taxon>Caliciales</taxon>
        <taxon>Physciaceae</taxon>
        <taxon>Heterodermia</taxon>
    </lineage>
</organism>
<gene>
    <name evidence="1" type="ORF">HETSPECPRED_000838</name>
</gene>